<dbReference type="Proteomes" id="UP000667802">
    <property type="component" value="Unassembled WGS sequence"/>
</dbReference>
<evidence type="ECO:0000256" key="1">
    <source>
        <dbReference type="ARBA" id="ARBA00022679"/>
    </source>
</evidence>
<protein>
    <submittedName>
        <fullName evidence="2">Class I SAM-dependent methyltransferase</fullName>
    </submittedName>
</protein>
<dbReference type="CDD" id="cd02440">
    <property type="entry name" value="AdoMet_MTases"/>
    <property type="match status" value="1"/>
</dbReference>
<evidence type="ECO:0000313" key="3">
    <source>
        <dbReference type="Proteomes" id="UP000667802"/>
    </source>
</evidence>
<dbReference type="InterPro" id="IPR029063">
    <property type="entry name" value="SAM-dependent_MTases_sf"/>
</dbReference>
<reference evidence="3" key="1">
    <citation type="journal article" date="2021" name="Science">
        <title>Hunting the eagle killer: A cyanobacterial neurotoxin causes vacuolar myelinopathy.</title>
        <authorList>
            <person name="Breinlinger S."/>
            <person name="Phillips T.J."/>
            <person name="Haram B.N."/>
            <person name="Mares J."/>
            <person name="Martinez Yerena J.A."/>
            <person name="Hrouzek P."/>
            <person name="Sobotka R."/>
            <person name="Henderson W.M."/>
            <person name="Schmieder P."/>
            <person name="Williams S.M."/>
            <person name="Lauderdale J.D."/>
            <person name="Wilde H.D."/>
            <person name="Gerrin W."/>
            <person name="Kust A."/>
            <person name="Washington J.W."/>
            <person name="Wagner C."/>
            <person name="Geier B."/>
            <person name="Liebeke M."/>
            <person name="Enke H."/>
            <person name="Niedermeyer T.H.J."/>
            <person name="Wilde S.B."/>
        </authorList>
    </citation>
    <scope>NUCLEOTIDE SEQUENCE [LARGE SCALE GENOMIC DNA]</scope>
    <source>
        <strain evidence="3">Thurmond2011</strain>
    </source>
</reference>
<dbReference type="PANTHER" id="PTHR43861">
    <property type="entry name" value="TRANS-ACONITATE 2-METHYLTRANSFERASE-RELATED"/>
    <property type="match status" value="1"/>
</dbReference>
<sequence>MQTNQKENIRQYYIGERGTNYHAARHSRDPYVQEVVARERTRKLQPLFKADDTVLEFGVGTGLNLLYLQCQRRVGYDVSIAGREICTSAGIEFINDNTSLTGQQFSVVLCHHVLEHVPDPYDCLEEIWQLLQPGGKLILCVPFEIDRRYRHFYTGDLNQHLFSWNALTLGNLVSSIGFSVNSAKVHPFGYEQRLAFLAKYGLSTYHLGLWVIRKLIPADEILLIATKNE</sequence>
<name>A0AAP5MDM6_9CYAN</name>
<gene>
    <name evidence="2" type="ORF">G7B40_035485</name>
</gene>
<dbReference type="GO" id="GO:0008168">
    <property type="term" value="F:methyltransferase activity"/>
    <property type="evidence" value="ECO:0007669"/>
    <property type="project" value="UniProtKB-KW"/>
</dbReference>
<dbReference type="RefSeq" id="WP_208350497.1">
    <property type="nucleotide sequence ID" value="NZ_JAALHA020000027.1"/>
</dbReference>
<keyword evidence="1" id="KW-0808">Transferase</keyword>
<comment type="caution">
    <text evidence="2">The sequence shown here is derived from an EMBL/GenBank/DDBJ whole genome shotgun (WGS) entry which is preliminary data.</text>
</comment>
<dbReference type="SUPFAM" id="SSF53335">
    <property type="entry name" value="S-adenosyl-L-methionine-dependent methyltransferases"/>
    <property type="match status" value="1"/>
</dbReference>
<proteinExistence type="predicted"/>
<accession>A0AAP5MDM6</accession>
<dbReference type="EMBL" id="JAALHA020000027">
    <property type="protein sequence ID" value="MDR9899823.1"/>
    <property type="molecule type" value="Genomic_DNA"/>
</dbReference>
<dbReference type="Gene3D" id="3.40.50.150">
    <property type="entry name" value="Vaccinia Virus protein VP39"/>
    <property type="match status" value="1"/>
</dbReference>
<keyword evidence="2" id="KW-0489">Methyltransferase</keyword>
<dbReference type="Pfam" id="PF13489">
    <property type="entry name" value="Methyltransf_23"/>
    <property type="match status" value="1"/>
</dbReference>
<dbReference type="AlphaFoldDB" id="A0AAP5MDM6"/>
<dbReference type="GO" id="GO:0032259">
    <property type="term" value="P:methylation"/>
    <property type="evidence" value="ECO:0007669"/>
    <property type="project" value="UniProtKB-KW"/>
</dbReference>
<organism evidence="2 3">
    <name type="scientific">Aetokthonos hydrillicola Thurmond2011</name>
    <dbReference type="NCBI Taxonomy" id="2712845"/>
    <lineage>
        <taxon>Bacteria</taxon>
        <taxon>Bacillati</taxon>
        <taxon>Cyanobacteriota</taxon>
        <taxon>Cyanophyceae</taxon>
        <taxon>Nostocales</taxon>
        <taxon>Hapalosiphonaceae</taxon>
        <taxon>Aetokthonos</taxon>
    </lineage>
</organism>
<keyword evidence="3" id="KW-1185">Reference proteome</keyword>
<dbReference type="PANTHER" id="PTHR43861:SF3">
    <property type="entry name" value="PUTATIVE (AFU_ORTHOLOGUE AFUA_2G14390)-RELATED"/>
    <property type="match status" value="1"/>
</dbReference>
<evidence type="ECO:0000313" key="2">
    <source>
        <dbReference type="EMBL" id="MDR9899823.1"/>
    </source>
</evidence>